<reference evidence="2 3" key="1">
    <citation type="submission" date="2023-11" db="EMBL/GenBank/DDBJ databases">
        <title>MicrobeMod: A computational toolkit for identifying prokaryotic methylation and restriction-modification with nanopore sequencing.</title>
        <authorList>
            <person name="Crits-Christoph A."/>
            <person name="Kang S.C."/>
            <person name="Lee H."/>
            <person name="Ostrov N."/>
        </authorList>
    </citation>
    <scope>NUCLEOTIDE SEQUENCE [LARGE SCALE GENOMIC DNA]</scope>
    <source>
        <strain evidence="2 3">DSMZ 700</strain>
    </source>
</reference>
<gene>
    <name evidence="2" type="ORF">SIL87_16720</name>
</gene>
<keyword evidence="3" id="KW-1185">Reference proteome</keyword>
<feature type="chain" id="PRO_5043779439" evidence="1">
    <location>
        <begin position="21"/>
        <end position="174"/>
    </location>
</feature>
<protein>
    <submittedName>
        <fullName evidence="2">Invasion associated locus B family protein</fullName>
    </submittedName>
</protein>
<evidence type="ECO:0000256" key="1">
    <source>
        <dbReference type="SAM" id="SignalP"/>
    </source>
</evidence>
<organism evidence="2 3">
    <name type="scientific">Acidiphilium acidophilum</name>
    <name type="common">Thiobacillus acidophilus</name>
    <dbReference type="NCBI Taxonomy" id="76588"/>
    <lineage>
        <taxon>Bacteria</taxon>
        <taxon>Pseudomonadati</taxon>
        <taxon>Pseudomonadota</taxon>
        <taxon>Alphaproteobacteria</taxon>
        <taxon>Acetobacterales</taxon>
        <taxon>Acidocellaceae</taxon>
        <taxon>Acidiphilium</taxon>
    </lineage>
</organism>
<dbReference type="Proteomes" id="UP001279553">
    <property type="component" value="Unassembled WGS sequence"/>
</dbReference>
<evidence type="ECO:0000313" key="2">
    <source>
        <dbReference type="EMBL" id="MDX5932401.1"/>
    </source>
</evidence>
<accession>A0AAW9DUU9</accession>
<dbReference type="InterPro" id="IPR010642">
    <property type="entry name" value="Invasion_prot_B"/>
</dbReference>
<evidence type="ECO:0000313" key="3">
    <source>
        <dbReference type="Proteomes" id="UP001279553"/>
    </source>
</evidence>
<proteinExistence type="predicted"/>
<keyword evidence="1" id="KW-0732">Signal</keyword>
<dbReference type="RefSeq" id="WP_319615253.1">
    <property type="nucleotide sequence ID" value="NZ_JAWXYB010000018.1"/>
</dbReference>
<dbReference type="AlphaFoldDB" id="A0AAW9DUU9"/>
<name>A0AAW9DUU9_ACIAO</name>
<feature type="signal peptide" evidence="1">
    <location>
        <begin position="1"/>
        <end position="20"/>
    </location>
</feature>
<sequence length="174" mass="17845">MKHAPLLLLLAVAAPGLGFAATTPAADAPKPLGVFKSWTAATYGTGADKACYAFALSTLPKGSKATPAMLTVTERAAFRDEISLSQGITYTKDAKVDLAVGGTKLKFFTKDNMAYAMKGAETTKAFLGGSSVTATASAPNAKPVSDKFGLDGFSDAYKAIQKACPASAPTPKKS</sequence>
<dbReference type="EMBL" id="JAWXYB010000018">
    <property type="protein sequence ID" value="MDX5932401.1"/>
    <property type="molecule type" value="Genomic_DNA"/>
</dbReference>
<comment type="caution">
    <text evidence="2">The sequence shown here is derived from an EMBL/GenBank/DDBJ whole genome shotgun (WGS) entry which is preliminary data.</text>
</comment>
<dbReference type="Pfam" id="PF06776">
    <property type="entry name" value="IalB"/>
    <property type="match status" value="1"/>
</dbReference>